<dbReference type="Proteomes" id="UP000027037">
    <property type="component" value="Unassembled WGS sequence"/>
</dbReference>
<keyword evidence="17" id="KW-1185">Reference proteome</keyword>
<keyword evidence="5" id="KW-0436">Ligase</keyword>
<dbReference type="Gene3D" id="3.30.300.30">
    <property type="match status" value="1"/>
</dbReference>
<feature type="domain" description="AMP-binding enzyme C-terminal" evidence="15">
    <location>
        <begin position="485"/>
        <end position="559"/>
    </location>
</feature>
<dbReference type="FunFam" id="3.30.300.30:FF:000002">
    <property type="entry name" value="Long-chain fatty acid transport protein 1"/>
    <property type="match status" value="1"/>
</dbReference>
<dbReference type="InterPro" id="IPR025110">
    <property type="entry name" value="AMP-bd_C"/>
</dbReference>
<evidence type="ECO:0000256" key="3">
    <source>
        <dbReference type="ARBA" id="ARBA00022448"/>
    </source>
</evidence>
<name>A0A062TRP5_9PROT</name>
<dbReference type="PANTHER" id="PTHR43107:SF15">
    <property type="entry name" value="FATTY ACID TRANSPORT PROTEIN 3, ISOFORM A"/>
    <property type="match status" value="1"/>
</dbReference>
<evidence type="ECO:0000256" key="8">
    <source>
        <dbReference type="ARBA" id="ARBA00022840"/>
    </source>
</evidence>
<dbReference type="STRING" id="1280946.HY29_07035"/>
<evidence type="ECO:0000313" key="16">
    <source>
        <dbReference type="EMBL" id="KCZ50511.1"/>
    </source>
</evidence>
<dbReference type="GO" id="GO:0004467">
    <property type="term" value="F:long-chain fatty acid-CoA ligase activity"/>
    <property type="evidence" value="ECO:0007669"/>
    <property type="project" value="TreeGrafter"/>
</dbReference>
<dbReference type="AlphaFoldDB" id="A0A062TRP5"/>
<keyword evidence="7" id="KW-0547">Nucleotide-binding</keyword>
<evidence type="ECO:0000313" key="17">
    <source>
        <dbReference type="Proteomes" id="UP000027037"/>
    </source>
</evidence>
<proteinExistence type="inferred from homology"/>
<comment type="subcellular location">
    <subcellularLocation>
        <location evidence="1">Cell membrane</location>
        <topology evidence="1">Multi-pass membrane protein</topology>
    </subcellularLocation>
    <subcellularLocation>
        <location evidence="13">Peroxisome membrane</location>
    </subcellularLocation>
</comment>
<dbReference type="NCBIfam" id="NF006134">
    <property type="entry name" value="PRK08279.1"/>
    <property type="match status" value="1"/>
</dbReference>
<dbReference type="Pfam" id="PF00501">
    <property type="entry name" value="AMP-binding"/>
    <property type="match status" value="1"/>
</dbReference>
<keyword evidence="9" id="KW-1133">Transmembrane helix</keyword>
<gene>
    <name evidence="16" type="ORF">HY29_07035</name>
</gene>
<dbReference type="GO" id="GO:0044539">
    <property type="term" value="P:long-chain fatty acid import into cell"/>
    <property type="evidence" value="ECO:0007669"/>
    <property type="project" value="TreeGrafter"/>
</dbReference>
<reference evidence="16 17" key="1">
    <citation type="journal article" date="2014" name="Antonie Van Leeuwenhoek">
        <title>Hyphomonas beringensis sp. nov. and Hyphomonas chukchiensis sp. nov., isolated from surface seawater of the Bering Sea and Chukchi Sea.</title>
        <authorList>
            <person name="Li C."/>
            <person name="Lai Q."/>
            <person name="Li G."/>
            <person name="Dong C."/>
            <person name="Wang J."/>
            <person name="Liao Y."/>
            <person name="Shao Z."/>
        </authorList>
    </citation>
    <scope>NUCLEOTIDE SEQUENCE [LARGE SCALE GENOMIC DNA]</scope>
    <source>
        <strain evidence="16 17">25B14_1</strain>
    </source>
</reference>
<dbReference type="InterPro" id="IPR000873">
    <property type="entry name" value="AMP-dep_synth/lig_dom"/>
</dbReference>
<dbReference type="PROSITE" id="PS00455">
    <property type="entry name" value="AMP_BINDING"/>
    <property type="match status" value="1"/>
</dbReference>
<keyword evidence="11" id="KW-0472">Membrane</keyword>
<dbReference type="GO" id="GO:0005324">
    <property type="term" value="F:long-chain fatty acid transmembrane transporter activity"/>
    <property type="evidence" value="ECO:0007669"/>
    <property type="project" value="TreeGrafter"/>
</dbReference>
<evidence type="ECO:0000256" key="2">
    <source>
        <dbReference type="ARBA" id="ARBA00006432"/>
    </source>
</evidence>
<accession>A0A062TRP5</accession>
<keyword evidence="4" id="KW-1003">Cell membrane</keyword>
<dbReference type="FunFam" id="3.40.50.12780:FF:000019">
    <property type="entry name" value="Long-chain fatty acid transporter"/>
    <property type="match status" value="1"/>
</dbReference>
<keyword evidence="12" id="KW-0576">Peroxisome</keyword>
<dbReference type="PANTHER" id="PTHR43107">
    <property type="entry name" value="LONG-CHAIN FATTY ACID TRANSPORT PROTEIN"/>
    <property type="match status" value="1"/>
</dbReference>
<comment type="caution">
    <text evidence="16">The sequence shown here is derived from an EMBL/GenBank/DDBJ whole genome shotgun (WGS) entry which is preliminary data.</text>
</comment>
<evidence type="ECO:0000256" key="4">
    <source>
        <dbReference type="ARBA" id="ARBA00022475"/>
    </source>
</evidence>
<dbReference type="InterPro" id="IPR045851">
    <property type="entry name" value="AMP-bd_C_sf"/>
</dbReference>
<dbReference type="EMBL" id="AWFF01000109">
    <property type="protein sequence ID" value="KCZ50511.1"/>
    <property type="molecule type" value="Genomic_DNA"/>
</dbReference>
<comment type="similarity">
    <text evidence="2">Belongs to the ATP-dependent AMP-binding enzyme family.</text>
</comment>
<evidence type="ECO:0000256" key="7">
    <source>
        <dbReference type="ARBA" id="ARBA00022741"/>
    </source>
</evidence>
<dbReference type="InterPro" id="IPR042099">
    <property type="entry name" value="ANL_N_sf"/>
</dbReference>
<dbReference type="GO" id="GO:0005524">
    <property type="term" value="F:ATP binding"/>
    <property type="evidence" value="ECO:0007669"/>
    <property type="project" value="UniProtKB-KW"/>
</dbReference>
<sequence length="607" mass="66542">MVAIEPEGALMTGKLGLWNRLKSDFIYLSGLQKIDNRTKAFGPEADILVPDLLEASFDRHAGNPAFFFEGQTLTYAELEARANRFAAWATASGLKKGDTASLFLENHPDIIAIWFGLSKLGIIAALINNNLKGDGLLHCLRTAGSNAVISDAALSSAVSDIQSELDSTVTHSILGRGDLSEEALAALPAHRPAWSARQGLTGKDIALLIYTSGTTGLPKAARMSHARCLTMMSGFIDATGAGPGDRIYETLPLYHGTTGLCGVGTALLSGAAVVLRRKFSASQFWQDVHDYKATMFVYVGELGRYLMKNPPSPLERDHQLRCAFGNGMRHDIWTEFTARTGLKKIIEFYGSTEGNISLINLDSRPGAVGRIPPIIKDRMPVRLIDVDPTTAEVRRTVEGLCREVPAGIPGEAVGKIEEADSRWRFDGYNEKAATEKKVLRNVFEHGDAWFRSGDLLRQDEDGYFYFVDRLGDTFRWKSENVSTSEVEEVLAKCDFVTMPNVYGVEVPHAEGRAGMAAMSVSGAPDMDGLYRHVMQALPAYARPVFLRVLPDLQVTGTMKFRKVDLVRQAYLPSPGHQDVWIIDPSAETYRPITAADIEQIEAGTVRL</sequence>
<dbReference type="Pfam" id="PF13193">
    <property type="entry name" value="AMP-binding_C"/>
    <property type="match status" value="1"/>
</dbReference>
<evidence type="ECO:0000256" key="13">
    <source>
        <dbReference type="ARBA" id="ARBA00046271"/>
    </source>
</evidence>
<dbReference type="PATRIC" id="fig|1280946.3.peg.3506"/>
<evidence type="ECO:0000256" key="11">
    <source>
        <dbReference type="ARBA" id="ARBA00023136"/>
    </source>
</evidence>
<evidence type="ECO:0000256" key="6">
    <source>
        <dbReference type="ARBA" id="ARBA00022692"/>
    </source>
</evidence>
<dbReference type="GO" id="GO:0005886">
    <property type="term" value="C:plasma membrane"/>
    <property type="evidence" value="ECO:0007669"/>
    <property type="project" value="UniProtKB-SubCell"/>
</dbReference>
<evidence type="ECO:0008006" key="18">
    <source>
        <dbReference type="Google" id="ProtNLM"/>
    </source>
</evidence>
<dbReference type="InterPro" id="IPR020845">
    <property type="entry name" value="AMP-binding_CS"/>
</dbReference>
<feature type="domain" description="AMP-dependent synthetase/ligase" evidence="14">
    <location>
        <begin position="54"/>
        <end position="371"/>
    </location>
</feature>
<evidence type="ECO:0000259" key="15">
    <source>
        <dbReference type="Pfam" id="PF13193"/>
    </source>
</evidence>
<dbReference type="SUPFAM" id="SSF56801">
    <property type="entry name" value="Acetyl-CoA synthetase-like"/>
    <property type="match status" value="1"/>
</dbReference>
<evidence type="ECO:0000259" key="14">
    <source>
        <dbReference type="Pfam" id="PF00501"/>
    </source>
</evidence>
<evidence type="ECO:0000256" key="5">
    <source>
        <dbReference type="ARBA" id="ARBA00022598"/>
    </source>
</evidence>
<keyword evidence="8" id="KW-0067">ATP-binding</keyword>
<keyword evidence="10" id="KW-0445">Lipid transport</keyword>
<evidence type="ECO:0000256" key="10">
    <source>
        <dbReference type="ARBA" id="ARBA00023055"/>
    </source>
</evidence>
<organism evidence="16 17">
    <name type="scientific">Hyphomonas beringensis</name>
    <dbReference type="NCBI Taxonomy" id="1280946"/>
    <lineage>
        <taxon>Bacteria</taxon>
        <taxon>Pseudomonadati</taxon>
        <taxon>Pseudomonadota</taxon>
        <taxon>Alphaproteobacteria</taxon>
        <taxon>Hyphomonadales</taxon>
        <taxon>Hyphomonadaceae</taxon>
        <taxon>Hyphomonas</taxon>
    </lineage>
</organism>
<dbReference type="eggNOG" id="COG0318">
    <property type="taxonomic scope" value="Bacteria"/>
</dbReference>
<evidence type="ECO:0000256" key="9">
    <source>
        <dbReference type="ARBA" id="ARBA00022989"/>
    </source>
</evidence>
<evidence type="ECO:0000256" key="1">
    <source>
        <dbReference type="ARBA" id="ARBA00004651"/>
    </source>
</evidence>
<keyword evidence="6" id="KW-0812">Transmembrane</keyword>
<evidence type="ECO:0000256" key="12">
    <source>
        <dbReference type="ARBA" id="ARBA00023140"/>
    </source>
</evidence>
<keyword evidence="3" id="KW-0813">Transport</keyword>
<dbReference type="Gene3D" id="3.40.50.12780">
    <property type="entry name" value="N-terminal domain of ligase-like"/>
    <property type="match status" value="1"/>
</dbReference>
<protein>
    <recommendedName>
        <fullName evidence="18">AMP-dependent synthetase/ligase domain-containing protein</fullName>
    </recommendedName>
</protein>